<keyword evidence="1 4" id="KW-0812">Transmembrane</keyword>
<feature type="transmembrane region" description="Helical" evidence="4">
    <location>
        <begin position="379"/>
        <end position="403"/>
    </location>
</feature>
<accession>A0A1I3Q3D2</accession>
<keyword evidence="2 4" id="KW-1133">Transmembrane helix</keyword>
<feature type="transmembrane region" description="Helical" evidence="4">
    <location>
        <begin position="321"/>
        <end position="339"/>
    </location>
</feature>
<keyword evidence="7" id="KW-1185">Reference proteome</keyword>
<dbReference type="Gene3D" id="1.20.1250.20">
    <property type="entry name" value="MFS general substrate transporter like domains"/>
    <property type="match status" value="2"/>
</dbReference>
<protein>
    <submittedName>
        <fullName evidence="6">Major Facilitator Superfamily protein</fullName>
    </submittedName>
</protein>
<evidence type="ECO:0000256" key="3">
    <source>
        <dbReference type="ARBA" id="ARBA00023136"/>
    </source>
</evidence>
<dbReference type="OrthoDB" id="7876195at2"/>
<evidence type="ECO:0000256" key="2">
    <source>
        <dbReference type="ARBA" id="ARBA00022989"/>
    </source>
</evidence>
<evidence type="ECO:0000259" key="5">
    <source>
        <dbReference type="PROSITE" id="PS50850"/>
    </source>
</evidence>
<dbReference type="PANTHER" id="PTHR11360">
    <property type="entry name" value="MONOCARBOXYLATE TRANSPORTER"/>
    <property type="match status" value="1"/>
</dbReference>
<sequence>MTAAPGRVFHGWWMVAGCLLVAVVGWSLGVFGMGVYIHALSEKRGFAIGLVSTAVTLSYLVTAVCLAGVGAAIVRFGPKRVIGAGAVVTALAVAGLAFCVEAWQLFAVFALLGAGRSCLSPTSISTTLSPWFERLQGRAVSIALLGASVGGIIATPLLLLGIDAFGIQTTFALAGVVSVAVLAPVVLFVFKTRPQDIGLLPDGAPHATGEARPPERVWSRRHAAATPQFLSVLAAFSIGMMVQIGFLSHHVSIISPVLGDTAASLAVSLAAAAAFGGRIVLARVADQVDLRLIAGGVLLVAGVSLGAMSFTSSYVGLLSTSIFYGLTTGALTTLSPIIVRREFGGASFGAVYGVAASIIAIATAFGPGLFGTLRDALGSYAPSLIMAAGLNFVAAVAIVIGGLKPLPDPIEA</sequence>
<feature type="transmembrane region" description="Helical" evidence="4">
    <location>
        <begin position="293"/>
        <end position="315"/>
    </location>
</feature>
<dbReference type="AlphaFoldDB" id="A0A1I3Q3D2"/>
<dbReference type="PROSITE" id="PS51257">
    <property type="entry name" value="PROKAR_LIPOPROTEIN"/>
    <property type="match status" value="1"/>
</dbReference>
<feature type="transmembrane region" description="Helical" evidence="4">
    <location>
        <begin position="171"/>
        <end position="190"/>
    </location>
</feature>
<evidence type="ECO:0000313" key="7">
    <source>
        <dbReference type="Proteomes" id="UP000199377"/>
    </source>
</evidence>
<evidence type="ECO:0000256" key="4">
    <source>
        <dbReference type="SAM" id="Phobius"/>
    </source>
</evidence>
<dbReference type="STRING" id="1114924.SAMN05216258_1265"/>
<dbReference type="InterPro" id="IPR036259">
    <property type="entry name" value="MFS_trans_sf"/>
</dbReference>
<name>A0A1I3Q3D2_9RHOB</name>
<dbReference type="RefSeq" id="WP_092866271.1">
    <property type="nucleotide sequence ID" value="NZ_FOQH01000026.1"/>
</dbReference>
<dbReference type="InterPro" id="IPR011701">
    <property type="entry name" value="MFS"/>
</dbReference>
<keyword evidence="3 4" id="KW-0472">Membrane</keyword>
<dbReference type="InterPro" id="IPR020846">
    <property type="entry name" value="MFS_dom"/>
</dbReference>
<dbReference type="InterPro" id="IPR050327">
    <property type="entry name" value="Proton-linked_MCT"/>
</dbReference>
<dbReference type="EMBL" id="FOQH01000026">
    <property type="protein sequence ID" value="SFJ28219.1"/>
    <property type="molecule type" value="Genomic_DNA"/>
</dbReference>
<gene>
    <name evidence="6" type="ORF">SAMN05216258_1265</name>
</gene>
<feature type="transmembrane region" description="Helical" evidence="4">
    <location>
        <begin position="229"/>
        <end position="249"/>
    </location>
</feature>
<dbReference type="PANTHER" id="PTHR11360:SF290">
    <property type="entry name" value="MONOCARBOXYLATE MFS PERMEASE"/>
    <property type="match status" value="1"/>
</dbReference>
<feature type="transmembrane region" description="Helical" evidence="4">
    <location>
        <begin position="86"/>
        <end position="114"/>
    </location>
</feature>
<feature type="transmembrane region" description="Helical" evidence="4">
    <location>
        <begin position="48"/>
        <end position="74"/>
    </location>
</feature>
<dbReference type="SUPFAM" id="SSF103473">
    <property type="entry name" value="MFS general substrate transporter"/>
    <property type="match status" value="1"/>
</dbReference>
<feature type="transmembrane region" description="Helical" evidence="4">
    <location>
        <begin position="135"/>
        <end position="159"/>
    </location>
</feature>
<evidence type="ECO:0000256" key="1">
    <source>
        <dbReference type="ARBA" id="ARBA00022692"/>
    </source>
</evidence>
<organism evidence="6 7">
    <name type="scientific">Albimonas pacifica</name>
    <dbReference type="NCBI Taxonomy" id="1114924"/>
    <lineage>
        <taxon>Bacteria</taxon>
        <taxon>Pseudomonadati</taxon>
        <taxon>Pseudomonadota</taxon>
        <taxon>Alphaproteobacteria</taxon>
        <taxon>Rhodobacterales</taxon>
        <taxon>Paracoccaceae</taxon>
        <taxon>Albimonas</taxon>
    </lineage>
</organism>
<dbReference type="Pfam" id="PF07690">
    <property type="entry name" value="MFS_1"/>
    <property type="match status" value="1"/>
</dbReference>
<feature type="domain" description="Major facilitator superfamily (MFS) profile" evidence="5">
    <location>
        <begin position="13"/>
        <end position="406"/>
    </location>
</feature>
<dbReference type="Proteomes" id="UP000199377">
    <property type="component" value="Unassembled WGS sequence"/>
</dbReference>
<feature type="transmembrane region" description="Helical" evidence="4">
    <location>
        <begin position="12"/>
        <end position="36"/>
    </location>
</feature>
<feature type="transmembrane region" description="Helical" evidence="4">
    <location>
        <begin position="261"/>
        <end position="281"/>
    </location>
</feature>
<reference evidence="6 7" key="1">
    <citation type="submission" date="2016-10" db="EMBL/GenBank/DDBJ databases">
        <authorList>
            <person name="de Groot N.N."/>
        </authorList>
    </citation>
    <scope>NUCLEOTIDE SEQUENCE [LARGE SCALE GENOMIC DNA]</scope>
    <source>
        <strain evidence="6 7">CGMCC 1.11030</strain>
    </source>
</reference>
<proteinExistence type="predicted"/>
<dbReference type="GO" id="GO:0022857">
    <property type="term" value="F:transmembrane transporter activity"/>
    <property type="evidence" value="ECO:0007669"/>
    <property type="project" value="InterPro"/>
</dbReference>
<feature type="transmembrane region" description="Helical" evidence="4">
    <location>
        <begin position="351"/>
        <end position="373"/>
    </location>
</feature>
<evidence type="ECO:0000313" key="6">
    <source>
        <dbReference type="EMBL" id="SFJ28219.1"/>
    </source>
</evidence>
<dbReference type="PROSITE" id="PS50850">
    <property type="entry name" value="MFS"/>
    <property type="match status" value="1"/>
</dbReference>